<dbReference type="AlphaFoldDB" id="A0A327VN55"/>
<comment type="caution">
    <text evidence="6">The sequence shown here is derived from an EMBL/GenBank/DDBJ whole genome shotgun (WGS) entry which is preliminary data.</text>
</comment>
<feature type="transmembrane region" description="Helical" evidence="5">
    <location>
        <begin position="102"/>
        <end position="122"/>
    </location>
</feature>
<dbReference type="RefSeq" id="WP_111594875.1">
    <property type="nucleotide sequence ID" value="NZ_QLMA01000010.1"/>
</dbReference>
<organism evidence="6 7">
    <name type="scientific">Chitinophaga dinghuensis</name>
    <dbReference type="NCBI Taxonomy" id="1539050"/>
    <lineage>
        <taxon>Bacteria</taxon>
        <taxon>Pseudomonadati</taxon>
        <taxon>Bacteroidota</taxon>
        <taxon>Chitinophagia</taxon>
        <taxon>Chitinophagales</taxon>
        <taxon>Chitinophagaceae</taxon>
        <taxon>Chitinophaga</taxon>
    </lineage>
</organism>
<dbReference type="OrthoDB" id="3385086at2"/>
<dbReference type="InterPro" id="IPR032808">
    <property type="entry name" value="DoxX"/>
</dbReference>
<dbReference type="GO" id="GO:0016020">
    <property type="term" value="C:membrane"/>
    <property type="evidence" value="ECO:0007669"/>
    <property type="project" value="UniProtKB-SubCell"/>
</dbReference>
<dbReference type="EMBL" id="QLMA01000010">
    <property type="protein sequence ID" value="RAJ74958.1"/>
    <property type="molecule type" value="Genomic_DNA"/>
</dbReference>
<dbReference type="Proteomes" id="UP000249819">
    <property type="component" value="Unassembled WGS sequence"/>
</dbReference>
<proteinExistence type="predicted"/>
<gene>
    <name evidence="6" type="ORF">CLV59_1104</name>
</gene>
<evidence type="ECO:0000256" key="5">
    <source>
        <dbReference type="SAM" id="Phobius"/>
    </source>
</evidence>
<name>A0A327VN55_9BACT</name>
<keyword evidence="2 5" id="KW-0812">Transmembrane</keyword>
<accession>A0A327VN55</accession>
<sequence>MNTILWIIQGLLSAFFILPGYGKITGSKEKHVNDGHLKPNDSIVPIRILGMLELLGCVGIIIPWLLGIAPILTPITATGFCLIMLAGIVVHTRKKEYKMFPMLMIVFILSAVVAYFRFAALVSQ</sequence>
<feature type="transmembrane region" description="Helical" evidence="5">
    <location>
        <begin position="71"/>
        <end position="90"/>
    </location>
</feature>
<evidence type="ECO:0000313" key="6">
    <source>
        <dbReference type="EMBL" id="RAJ74958.1"/>
    </source>
</evidence>
<evidence type="ECO:0000256" key="1">
    <source>
        <dbReference type="ARBA" id="ARBA00004141"/>
    </source>
</evidence>
<evidence type="ECO:0000256" key="3">
    <source>
        <dbReference type="ARBA" id="ARBA00022989"/>
    </source>
</evidence>
<feature type="transmembrane region" description="Helical" evidence="5">
    <location>
        <begin position="6"/>
        <end position="24"/>
    </location>
</feature>
<evidence type="ECO:0000256" key="4">
    <source>
        <dbReference type="ARBA" id="ARBA00023136"/>
    </source>
</evidence>
<reference evidence="6 7" key="1">
    <citation type="submission" date="2018-06" db="EMBL/GenBank/DDBJ databases">
        <title>Genomic Encyclopedia of Archaeal and Bacterial Type Strains, Phase II (KMG-II): from individual species to whole genera.</title>
        <authorList>
            <person name="Goeker M."/>
        </authorList>
    </citation>
    <scope>NUCLEOTIDE SEQUENCE [LARGE SCALE GENOMIC DNA]</scope>
    <source>
        <strain evidence="6 7">DSM 29821</strain>
    </source>
</reference>
<evidence type="ECO:0000313" key="7">
    <source>
        <dbReference type="Proteomes" id="UP000249819"/>
    </source>
</evidence>
<comment type="subcellular location">
    <subcellularLocation>
        <location evidence="1">Membrane</location>
        <topology evidence="1">Multi-pass membrane protein</topology>
    </subcellularLocation>
</comment>
<feature type="transmembrane region" description="Helical" evidence="5">
    <location>
        <begin position="44"/>
        <end position="65"/>
    </location>
</feature>
<dbReference type="Pfam" id="PF13564">
    <property type="entry name" value="DoxX_2"/>
    <property type="match status" value="1"/>
</dbReference>
<evidence type="ECO:0000256" key="2">
    <source>
        <dbReference type="ARBA" id="ARBA00022692"/>
    </source>
</evidence>
<keyword evidence="3 5" id="KW-1133">Transmembrane helix</keyword>
<keyword evidence="4 5" id="KW-0472">Membrane</keyword>
<protein>
    <submittedName>
        <fullName evidence="6">DoxX-like protein</fullName>
    </submittedName>
</protein>
<keyword evidence="7" id="KW-1185">Reference proteome</keyword>